<dbReference type="SMART" id="SM00839">
    <property type="entry name" value="ELFV_dehydrog"/>
    <property type="match status" value="1"/>
</dbReference>
<evidence type="ECO:0000256" key="8">
    <source>
        <dbReference type="RuleBase" id="RU004417"/>
    </source>
</evidence>
<evidence type="ECO:0000256" key="2">
    <source>
        <dbReference type="ARBA" id="ARBA00012896"/>
    </source>
</evidence>
<dbReference type="InterPro" id="IPR014362">
    <property type="entry name" value="Glu_DH"/>
</dbReference>
<feature type="active site" description="Proton donor" evidence="5">
    <location>
        <position position="68"/>
    </location>
</feature>
<comment type="similarity">
    <text evidence="1 4 8">Belongs to the Glu/Leu/Phe/Val dehydrogenases family.</text>
</comment>
<dbReference type="InterPro" id="IPR006097">
    <property type="entry name" value="Glu/Leu/Phe/Val/Trp_DH_dimer"/>
</dbReference>
<dbReference type="Pfam" id="PF00208">
    <property type="entry name" value="ELFV_dehydrog"/>
    <property type="match status" value="1"/>
</dbReference>
<evidence type="ECO:0000256" key="6">
    <source>
        <dbReference type="PIRSR" id="PIRSR000185-2"/>
    </source>
</evidence>
<feature type="binding site" evidence="6">
    <location>
        <position position="56"/>
    </location>
    <ligand>
        <name>substrate</name>
    </ligand>
</feature>
<dbReference type="Pfam" id="PF02812">
    <property type="entry name" value="ELFV_dehydrog_N"/>
    <property type="match status" value="1"/>
</dbReference>
<keyword evidence="6" id="KW-0547">Nucleotide-binding</keyword>
<proteinExistence type="inferred from homology"/>
<protein>
    <recommendedName>
        <fullName evidence="2 4">Glutamate dehydrogenase</fullName>
    </recommendedName>
</protein>
<dbReference type="STRING" id="1122155.SAMN02745158_02506"/>
<dbReference type="PIRSF" id="PIRSF000185">
    <property type="entry name" value="Glu_DH"/>
    <property type="match status" value="1"/>
</dbReference>
<feature type="site" description="Important for catalysis" evidence="7">
    <location>
        <position position="111"/>
    </location>
</feature>
<dbReference type="InterPro" id="IPR006096">
    <property type="entry name" value="Glu/Leu/Phe/Val/Trp_DH_C"/>
</dbReference>
<evidence type="ECO:0000256" key="5">
    <source>
        <dbReference type="PIRSR" id="PIRSR000185-1"/>
    </source>
</evidence>
<dbReference type="AlphaFoldDB" id="A0A1M4YUD7"/>
<dbReference type="EMBL" id="FQVI01000012">
    <property type="protein sequence ID" value="SHF09092.1"/>
    <property type="molecule type" value="Genomic_DNA"/>
</dbReference>
<evidence type="ECO:0000256" key="7">
    <source>
        <dbReference type="PIRSR" id="PIRSR000185-3"/>
    </source>
</evidence>
<reference evidence="10 11" key="1">
    <citation type="submission" date="2016-11" db="EMBL/GenBank/DDBJ databases">
        <authorList>
            <person name="Jaros S."/>
            <person name="Januszkiewicz K."/>
            <person name="Wedrychowicz H."/>
        </authorList>
    </citation>
    <scope>NUCLEOTIDE SEQUENCE [LARGE SCALE GENOMIC DNA]</scope>
    <source>
        <strain evidence="10 11">DSM 17459</strain>
    </source>
</reference>
<dbReference type="InterPro" id="IPR046346">
    <property type="entry name" value="Aminoacid_DH-like_N_sf"/>
</dbReference>
<feature type="domain" description="Glutamate/phenylalanine/leucine/valine/L-tryptophan dehydrogenase C-terminal" evidence="9">
    <location>
        <begin position="154"/>
        <end position="372"/>
    </location>
</feature>
<dbReference type="Proteomes" id="UP000184245">
    <property type="component" value="Unassembled WGS sequence"/>
</dbReference>
<evidence type="ECO:0000256" key="4">
    <source>
        <dbReference type="PIRNR" id="PIRNR000185"/>
    </source>
</evidence>
<dbReference type="InterPro" id="IPR036291">
    <property type="entry name" value="NAD(P)-bd_dom_sf"/>
</dbReference>
<accession>A0A1M4YUD7</accession>
<evidence type="ECO:0000259" key="9">
    <source>
        <dbReference type="SMART" id="SM00839"/>
    </source>
</evidence>
<name>A0A1M4YUD7_9CLOT</name>
<dbReference type="GO" id="GO:0000166">
    <property type="term" value="F:nucleotide binding"/>
    <property type="evidence" value="ECO:0007669"/>
    <property type="project" value="UniProtKB-KW"/>
</dbReference>
<evidence type="ECO:0000313" key="11">
    <source>
        <dbReference type="Proteomes" id="UP000184245"/>
    </source>
</evidence>
<dbReference type="PRINTS" id="PR00082">
    <property type="entry name" value="GLFDHDRGNASE"/>
</dbReference>
<keyword evidence="11" id="KW-1185">Reference proteome</keyword>
<evidence type="ECO:0000256" key="1">
    <source>
        <dbReference type="ARBA" id="ARBA00006382"/>
    </source>
</evidence>
<dbReference type="InterPro" id="IPR006095">
    <property type="entry name" value="Glu/Leu/Phe/Val/Trp_DH"/>
</dbReference>
<dbReference type="PANTHER" id="PTHR11606:SF13">
    <property type="entry name" value="GLUTAMATE DEHYDROGENASE 1, MITOCHONDRIAL"/>
    <property type="match status" value="1"/>
</dbReference>
<evidence type="ECO:0000256" key="3">
    <source>
        <dbReference type="ARBA" id="ARBA00023002"/>
    </source>
</evidence>
<sequence>MRDPYVVIEWSDRKSEAKGWLVIDSIRDEFAAGGLRMNVTVNREEVERLAQVMSYKYVAAEAEIGGAKGGIIYDYHKEDALEVMERYLEAMKPYLENGITVGADLGTRAEDVRRIKQKLGIEEKEPKTIRENPELAARSQEVIPKILKETVEGLDMDRFVTGYGVAVAADEGWKLTGGTPGAAVAIQGFGSVGGSAALWLEKLGYKVVAIADIKGMYYNEEGLDIRDLLDARNKLGEVDLDKMKSRCQVRDRDAWLDLDVDILIPAAVEDVITREAAETIKAGLIVEGANIPTTPEADEVIKQRGIHLVPDFIANLGSVCFFNSVESCKCEPTPQGVMDRLEDVIRRDVQKTFAYASEHGIYARDAAWILFKPEM</sequence>
<dbReference type="Gene3D" id="3.40.50.10860">
    <property type="entry name" value="Leucine Dehydrogenase, chain A, domain 1"/>
    <property type="match status" value="1"/>
</dbReference>
<dbReference type="SUPFAM" id="SSF53223">
    <property type="entry name" value="Aminoacid dehydrogenase-like, N-terminal domain"/>
    <property type="match status" value="1"/>
</dbReference>
<dbReference type="OrthoDB" id="9803297at2"/>
<dbReference type="GO" id="GO:0004352">
    <property type="term" value="F:glutamate dehydrogenase (NAD+) activity"/>
    <property type="evidence" value="ECO:0007669"/>
    <property type="project" value="TreeGrafter"/>
</dbReference>
<organism evidence="10 11">
    <name type="scientific">Lactonifactor longoviformis DSM 17459</name>
    <dbReference type="NCBI Taxonomy" id="1122155"/>
    <lineage>
        <taxon>Bacteria</taxon>
        <taxon>Bacillati</taxon>
        <taxon>Bacillota</taxon>
        <taxon>Clostridia</taxon>
        <taxon>Eubacteriales</taxon>
        <taxon>Clostridiaceae</taxon>
        <taxon>Lactonifactor</taxon>
    </lineage>
</organism>
<dbReference type="Gene3D" id="3.40.50.720">
    <property type="entry name" value="NAD(P)-binding Rossmann-like Domain"/>
    <property type="match status" value="1"/>
</dbReference>
<evidence type="ECO:0000313" key="10">
    <source>
        <dbReference type="EMBL" id="SHF09092.1"/>
    </source>
</evidence>
<dbReference type="SUPFAM" id="SSF51735">
    <property type="entry name" value="NAD(P)-binding Rossmann-fold domains"/>
    <property type="match status" value="1"/>
</dbReference>
<dbReference type="PANTHER" id="PTHR11606">
    <property type="entry name" value="GLUTAMATE DEHYDROGENASE"/>
    <property type="match status" value="1"/>
</dbReference>
<keyword evidence="6" id="KW-0520">NAD</keyword>
<feature type="binding site" evidence="6">
    <location>
        <position position="161"/>
    </location>
    <ligand>
        <name>NAD(+)</name>
        <dbReference type="ChEBI" id="CHEBI:57540"/>
    </ligand>
</feature>
<keyword evidence="3 4" id="KW-0560">Oxidoreductase</keyword>
<gene>
    <name evidence="10" type="ORF">SAMN02745158_02506</name>
</gene>
<dbReference type="GO" id="GO:0006538">
    <property type="term" value="P:L-glutamate catabolic process"/>
    <property type="evidence" value="ECO:0007669"/>
    <property type="project" value="TreeGrafter"/>
</dbReference>
<dbReference type="RefSeq" id="WP_072852233.1">
    <property type="nucleotide sequence ID" value="NZ_FQVI01000012.1"/>
</dbReference>